<feature type="coiled-coil region" evidence="1">
    <location>
        <begin position="255"/>
        <end position="289"/>
    </location>
</feature>
<evidence type="ECO:0000313" key="4">
    <source>
        <dbReference type="Proteomes" id="UP001152795"/>
    </source>
</evidence>
<dbReference type="InterPro" id="IPR041105">
    <property type="entry name" value="TDP-43_N"/>
</dbReference>
<dbReference type="OrthoDB" id="2020831at2759"/>
<feature type="compositionally biased region" description="Acidic residues" evidence="2">
    <location>
        <begin position="539"/>
        <end position="549"/>
    </location>
</feature>
<accession>A0A6S7GSR5</accession>
<dbReference type="AlphaFoldDB" id="A0A6S7GSR5"/>
<protein>
    <submittedName>
        <fullName evidence="3">Uncharacterized protein</fullName>
    </submittedName>
</protein>
<sequence>MRHVPSKKYPADVASCGGLIKEGDQLWWKGPDWLSKPDEWPPDQRTTRTTETDVEVKLTKQLFALAKEEEDELGNLPSTFAYWKTLRITAWLLRFLGNIRCAKERRIEGPLTTDVEPEEYVVICHEGKEVELELEDDQSLLFSTLKSQWLTATGLFYRPNEDINNRSRGIKMTGEKFLPPKHGWGNRIYHVVTSDTTTTAITLLRLAVRLSTIDSNERKREKERLSNLLENTRSHQKIKEARISKAKAVQDYKLCDQLSAEIRKLLQDRAEYKRQISAIERKEKKASCKSDSGGKLENLLDIYKREQRKKLCDCLKLKNNVYVSRFEGLTLSEYVKVKSFVCKTCHKKFGKKCSCDGLIKVVDFIERNGYMKLKEAFKLSSPQTTTSYTSLHARQKLLQMPLAAIGIGSHARGTLSFVVVPKQQSINYTIFQSLLEKSLESPKVESLCKDKVAELLFLAESEAEKERLRCVIVKASSLSTTQARKIYGFHDMDKRIKNMNEAAAEAQSIKECVEKMCRIKDKALLRSFGVDSEGSSSESDSESESDSDTQGEKCADMNKTLLSCAPEQSLSVLSPQQCLDLLRLCNLNWFEFVKRVQDMFNGTETDAIEDVLSNFKENLSSFDISLEDERIIDQSHKAYIQSNDLQTKQRNIAEGMIVSDSESSEDEGNVWTPGEELLGEKGRALLMKKRSAVKRKAVREIKKKVAEKRFLKRRRSKMASRILKDCRYIQTDKRVLGTSV</sequence>
<comment type="caution">
    <text evidence="3">The sequence shown here is derived from an EMBL/GenBank/DDBJ whole genome shotgun (WGS) entry which is preliminary data.</text>
</comment>
<keyword evidence="4" id="KW-1185">Reference proteome</keyword>
<reference evidence="3" key="1">
    <citation type="submission" date="2020-04" db="EMBL/GenBank/DDBJ databases">
        <authorList>
            <person name="Alioto T."/>
            <person name="Alioto T."/>
            <person name="Gomez Garrido J."/>
        </authorList>
    </citation>
    <scope>NUCLEOTIDE SEQUENCE</scope>
    <source>
        <strain evidence="3">A484AB</strain>
    </source>
</reference>
<organism evidence="3 4">
    <name type="scientific">Paramuricea clavata</name>
    <name type="common">Red gorgonian</name>
    <name type="synonym">Violescent sea-whip</name>
    <dbReference type="NCBI Taxonomy" id="317549"/>
    <lineage>
        <taxon>Eukaryota</taxon>
        <taxon>Metazoa</taxon>
        <taxon>Cnidaria</taxon>
        <taxon>Anthozoa</taxon>
        <taxon>Octocorallia</taxon>
        <taxon>Malacalcyonacea</taxon>
        <taxon>Plexauridae</taxon>
        <taxon>Paramuricea</taxon>
    </lineage>
</organism>
<gene>
    <name evidence="3" type="ORF">PACLA_8A003761</name>
</gene>
<keyword evidence="1" id="KW-0175">Coiled coil</keyword>
<evidence type="ECO:0000256" key="2">
    <source>
        <dbReference type="SAM" id="MobiDB-lite"/>
    </source>
</evidence>
<dbReference type="Proteomes" id="UP001152795">
    <property type="component" value="Unassembled WGS sequence"/>
</dbReference>
<dbReference type="EMBL" id="CACRXK020001440">
    <property type="protein sequence ID" value="CAB3989177.1"/>
    <property type="molecule type" value="Genomic_DNA"/>
</dbReference>
<feature type="region of interest" description="Disordered" evidence="2">
    <location>
        <begin position="530"/>
        <end position="552"/>
    </location>
</feature>
<evidence type="ECO:0000256" key="1">
    <source>
        <dbReference type="SAM" id="Coils"/>
    </source>
</evidence>
<evidence type="ECO:0000313" key="3">
    <source>
        <dbReference type="EMBL" id="CAB3989177.1"/>
    </source>
</evidence>
<dbReference type="Pfam" id="PF18694">
    <property type="entry name" value="TDP-43_N"/>
    <property type="match status" value="1"/>
</dbReference>
<dbReference type="CDD" id="cd19609">
    <property type="entry name" value="NTD_TDP-43"/>
    <property type="match status" value="1"/>
</dbReference>
<proteinExistence type="predicted"/>
<name>A0A6S7GSR5_PARCT</name>